<gene>
    <name evidence="3" type="ORF">SV7mr_48700</name>
</gene>
<evidence type="ECO:0000313" key="3">
    <source>
        <dbReference type="EMBL" id="QDT62323.1"/>
    </source>
</evidence>
<feature type="transmembrane region" description="Helical" evidence="1">
    <location>
        <begin position="390"/>
        <end position="408"/>
    </location>
</feature>
<dbReference type="AlphaFoldDB" id="A0A517T1T3"/>
<dbReference type="PANTHER" id="PTHR35342:SF5">
    <property type="entry name" value="TRICARBOXYLIC TRANSPORT PROTEIN"/>
    <property type="match status" value="1"/>
</dbReference>
<keyword evidence="1" id="KW-0812">Transmembrane</keyword>
<keyword evidence="1" id="KW-1133">Transmembrane helix</keyword>
<proteinExistence type="predicted"/>
<accession>A0A517T1T3</accession>
<evidence type="ECO:0000256" key="1">
    <source>
        <dbReference type="SAM" id="Phobius"/>
    </source>
</evidence>
<sequence>MFSNLGDVAGLLLAPMSILLIAIGSILGVIVGAIPGLTGAMLIALALPLTFAMPGEQAMILLVSMYVGSVSGGLVTATLLRMPGTPASIMTTLDGYPLAKRGQAGRALALGVGGSFVGGTISWLFLVTLAGPMAQWSLSFGPWEFFALVVVAMVMIASVGGKSLSLGLLSGALGILVAMPGASPATGLSRLTFGIAELDDGFKLLPVLIGLFAVNQVIKQLMESKQQATEAVDQGTNFEWDFRRDDGKTHGWNAIRSSLIGTWVGILPGIGANVGSVMSYSAAKRASATPEQFGKGSEEGIVASETANNATVGGALIPLISMGIPGSVIDAILLGALTIHGLQPGPMLMNSDPLIVQTIVGSMLLANLAVTAFLFFGVRLMVKAATVPQYVLLPVVMVFCVIGSYALANRMFDVWVMLGFGVIGYGLERLRIPLAPFVIGLVLAPIGEEHLSAGLMQSGGSWLPLISQPISASLCVLAAVLLAWTLRRRFQQPPQDSTPVTTSTE</sequence>
<organism evidence="3 4">
    <name type="scientific">Stieleria bergensis</name>
    <dbReference type="NCBI Taxonomy" id="2528025"/>
    <lineage>
        <taxon>Bacteria</taxon>
        <taxon>Pseudomonadati</taxon>
        <taxon>Planctomycetota</taxon>
        <taxon>Planctomycetia</taxon>
        <taxon>Pirellulales</taxon>
        <taxon>Pirellulaceae</taxon>
        <taxon>Stieleria</taxon>
    </lineage>
</organism>
<reference evidence="3 4" key="1">
    <citation type="submission" date="2019-02" db="EMBL/GenBank/DDBJ databases">
        <title>Deep-cultivation of Planctomycetes and their phenomic and genomic characterization uncovers novel biology.</title>
        <authorList>
            <person name="Wiegand S."/>
            <person name="Jogler M."/>
            <person name="Boedeker C."/>
            <person name="Pinto D."/>
            <person name="Vollmers J."/>
            <person name="Rivas-Marin E."/>
            <person name="Kohn T."/>
            <person name="Peeters S.H."/>
            <person name="Heuer A."/>
            <person name="Rast P."/>
            <person name="Oberbeckmann S."/>
            <person name="Bunk B."/>
            <person name="Jeske O."/>
            <person name="Meyerdierks A."/>
            <person name="Storesund J.E."/>
            <person name="Kallscheuer N."/>
            <person name="Luecker S."/>
            <person name="Lage O.M."/>
            <person name="Pohl T."/>
            <person name="Merkel B.J."/>
            <person name="Hornburger P."/>
            <person name="Mueller R.-W."/>
            <person name="Bruemmer F."/>
            <person name="Labrenz M."/>
            <person name="Spormann A.M."/>
            <person name="Op den Camp H."/>
            <person name="Overmann J."/>
            <person name="Amann R."/>
            <person name="Jetten M.S.M."/>
            <person name="Mascher T."/>
            <person name="Medema M.H."/>
            <person name="Devos D.P."/>
            <person name="Kaster A.-K."/>
            <person name="Ovreas L."/>
            <person name="Rohde M."/>
            <person name="Galperin M.Y."/>
            <person name="Jogler C."/>
        </authorList>
    </citation>
    <scope>NUCLEOTIDE SEQUENCE [LARGE SCALE GENOMIC DNA]</scope>
    <source>
        <strain evidence="3 4">SV_7m_r</strain>
    </source>
</reference>
<dbReference type="RefSeq" id="WP_419187799.1">
    <property type="nucleotide sequence ID" value="NZ_CP036272.1"/>
</dbReference>
<dbReference type="EMBL" id="CP036272">
    <property type="protein sequence ID" value="QDT62323.1"/>
    <property type="molecule type" value="Genomic_DNA"/>
</dbReference>
<feature type="transmembrane region" description="Helical" evidence="1">
    <location>
        <begin position="58"/>
        <end position="80"/>
    </location>
</feature>
<protein>
    <submittedName>
        <fullName evidence="3">Tripartite tricarboxylate transporter TctA family protein</fullName>
    </submittedName>
</protein>
<dbReference type="PANTHER" id="PTHR35342">
    <property type="entry name" value="TRICARBOXYLIC TRANSPORT PROTEIN"/>
    <property type="match status" value="1"/>
</dbReference>
<feature type="transmembrane region" description="Helical" evidence="1">
    <location>
        <begin position="12"/>
        <end position="38"/>
    </location>
</feature>
<feature type="domain" description="DUF112" evidence="2">
    <location>
        <begin position="18"/>
        <end position="439"/>
    </location>
</feature>
<dbReference type="Proteomes" id="UP000315003">
    <property type="component" value="Chromosome"/>
</dbReference>
<dbReference type="Pfam" id="PF01970">
    <property type="entry name" value="TctA"/>
    <property type="match status" value="1"/>
</dbReference>
<keyword evidence="4" id="KW-1185">Reference proteome</keyword>
<feature type="transmembrane region" description="Helical" evidence="1">
    <location>
        <begin position="136"/>
        <end position="157"/>
    </location>
</feature>
<feature type="transmembrane region" description="Helical" evidence="1">
    <location>
        <begin position="164"/>
        <end position="182"/>
    </location>
</feature>
<feature type="transmembrane region" description="Helical" evidence="1">
    <location>
        <begin position="107"/>
        <end position="130"/>
    </location>
</feature>
<feature type="transmembrane region" description="Helical" evidence="1">
    <location>
        <begin position="465"/>
        <end position="486"/>
    </location>
</feature>
<dbReference type="InterPro" id="IPR002823">
    <property type="entry name" value="DUF112_TM"/>
</dbReference>
<name>A0A517T1T3_9BACT</name>
<keyword evidence="1" id="KW-0472">Membrane</keyword>
<evidence type="ECO:0000313" key="4">
    <source>
        <dbReference type="Proteomes" id="UP000315003"/>
    </source>
</evidence>
<feature type="transmembrane region" description="Helical" evidence="1">
    <location>
        <begin position="354"/>
        <end position="378"/>
    </location>
</feature>
<evidence type="ECO:0000259" key="2">
    <source>
        <dbReference type="Pfam" id="PF01970"/>
    </source>
</evidence>
<feature type="transmembrane region" description="Helical" evidence="1">
    <location>
        <begin position="319"/>
        <end position="342"/>
    </location>
</feature>